<protein>
    <recommendedName>
        <fullName evidence="2">histidine kinase</fullName>
        <ecNumber evidence="2">2.7.13.3</ecNumber>
    </recommendedName>
</protein>
<proteinExistence type="predicted"/>
<keyword evidence="5" id="KW-0902">Two-component regulatory system</keyword>
<feature type="transmembrane region" description="Helical" evidence="6">
    <location>
        <begin position="163"/>
        <end position="182"/>
    </location>
</feature>
<comment type="catalytic activity">
    <reaction evidence="1">
        <text>ATP + protein L-histidine = ADP + protein N-phospho-L-histidine.</text>
        <dbReference type="EC" id="2.7.13.3"/>
    </reaction>
</comment>
<sequence>MRIIFTNILLLLFAVNTYSQTDTNLIVSQCTLSEFDIQNIPGDSECISENYDFLDAQFYKISIHSTIAENYVLRFNYILFEDFKLWKVDRKGTTLLVDIENNSNPTEYDRSLGIPVSFRLNGREKVDFYYRIDNKGFPVDKLFWVMTEKEFKKEIDYEESIKLTTRTIVISLLFIGVILGLIIKEKLFLFYTLSSVSAFLFFETESGVITNLLSHEYFGFTKYLLIFGSYSYSVFTFYFYIYLIFNNTKKIPKWAFKIVNLATVIGIIGLLMYPFASYYPNIVNFFLAQFATVFTLIIFCLYLVVIITGIREKEKLAIPTLAIFLFTTLFIVIFSVMPNMGVYEKLNITRTLYFIIFTIDIIYYLLLILKKTSSIIQERNELQIQNQLIQQKYSLAVIKGQEDERNRIGRELHDHVGGNLALINKSKDLDTDNVKEILKHTIKSVRSLSHGLVSPEYDKEDFEDILLDLCAKYKSAYLNIHVNYGIEIPIKSQMVKNHSYRIIQELFSNAIKHSKATDIFIDFMLDEKSQMMSIFYEDNGIGFNTYDANEGIGLKNIRFRVNALNAKVAITSESAGTFITITDIYLYQ</sequence>
<dbReference type="PANTHER" id="PTHR24421:SF10">
    <property type="entry name" value="NITRATE_NITRITE SENSOR PROTEIN NARQ"/>
    <property type="match status" value="1"/>
</dbReference>
<evidence type="ECO:0000256" key="5">
    <source>
        <dbReference type="ARBA" id="ARBA00023012"/>
    </source>
</evidence>
<feature type="transmembrane region" description="Helical" evidence="6">
    <location>
        <begin position="316"/>
        <end position="337"/>
    </location>
</feature>
<feature type="domain" description="Histidine kinase/HSP90-like ATPase" evidence="7">
    <location>
        <begin position="498"/>
        <end position="582"/>
    </location>
</feature>
<keyword evidence="4" id="KW-0418">Kinase</keyword>
<dbReference type="RefSeq" id="WP_169657111.1">
    <property type="nucleotide sequence ID" value="NZ_JABANE010000030.1"/>
</dbReference>
<dbReference type="EMBL" id="JABANE010000030">
    <property type="protein sequence ID" value="NME68818.1"/>
    <property type="molecule type" value="Genomic_DNA"/>
</dbReference>
<keyword evidence="6" id="KW-0472">Membrane</keyword>
<evidence type="ECO:0000256" key="6">
    <source>
        <dbReference type="SAM" id="Phobius"/>
    </source>
</evidence>
<evidence type="ECO:0000259" key="7">
    <source>
        <dbReference type="Pfam" id="PF02518"/>
    </source>
</evidence>
<evidence type="ECO:0000256" key="4">
    <source>
        <dbReference type="ARBA" id="ARBA00022777"/>
    </source>
</evidence>
<dbReference type="InterPro" id="IPR003594">
    <property type="entry name" value="HATPase_dom"/>
</dbReference>
<dbReference type="SUPFAM" id="SSF55874">
    <property type="entry name" value="ATPase domain of HSP90 chaperone/DNA topoisomerase II/histidine kinase"/>
    <property type="match status" value="1"/>
</dbReference>
<comment type="caution">
    <text evidence="8">The sequence shown here is derived from an EMBL/GenBank/DDBJ whole genome shotgun (WGS) entry which is preliminary data.</text>
</comment>
<feature type="transmembrane region" description="Helical" evidence="6">
    <location>
        <begin position="187"/>
        <end position="203"/>
    </location>
</feature>
<dbReference type="CDD" id="cd16917">
    <property type="entry name" value="HATPase_UhpB-NarQ-NarX-like"/>
    <property type="match status" value="1"/>
</dbReference>
<evidence type="ECO:0000313" key="8">
    <source>
        <dbReference type="EMBL" id="NME68818.1"/>
    </source>
</evidence>
<feature type="transmembrane region" description="Helical" evidence="6">
    <location>
        <begin position="282"/>
        <end position="304"/>
    </location>
</feature>
<dbReference type="EC" id="2.7.13.3" evidence="2"/>
<feature type="transmembrane region" description="Helical" evidence="6">
    <location>
        <begin position="255"/>
        <end position="276"/>
    </location>
</feature>
<dbReference type="GO" id="GO:0000160">
    <property type="term" value="P:phosphorelay signal transduction system"/>
    <property type="evidence" value="ECO:0007669"/>
    <property type="project" value="UniProtKB-KW"/>
</dbReference>
<dbReference type="Gene3D" id="1.20.5.1930">
    <property type="match status" value="1"/>
</dbReference>
<reference evidence="8 9" key="1">
    <citation type="submission" date="2020-04" db="EMBL/GenBank/DDBJ databases">
        <title>Flammeovirga sp. SR4, a novel species isolated from seawater.</title>
        <authorList>
            <person name="Wang X."/>
        </authorList>
    </citation>
    <scope>NUCLEOTIDE SEQUENCE [LARGE SCALE GENOMIC DNA]</scope>
    <source>
        <strain evidence="8 9">ATCC 23126</strain>
    </source>
</reference>
<evidence type="ECO:0000256" key="1">
    <source>
        <dbReference type="ARBA" id="ARBA00000085"/>
    </source>
</evidence>
<evidence type="ECO:0000256" key="3">
    <source>
        <dbReference type="ARBA" id="ARBA00022679"/>
    </source>
</evidence>
<name>A0A7X9X9G3_9BACT</name>
<keyword evidence="9" id="KW-1185">Reference proteome</keyword>
<dbReference type="Gene3D" id="3.30.565.10">
    <property type="entry name" value="Histidine kinase-like ATPase, C-terminal domain"/>
    <property type="match status" value="1"/>
</dbReference>
<feature type="transmembrane region" description="Helical" evidence="6">
    <location>
        <begin position="223"/>
        <end position="243"/>
    </location>
</feature>
<dbReference type="PANTHER" id="PTHR24421">
    <property type="entry name" value="NITRATE/NITRITE SENSOR PROTEIN NARX-RELATED"/>
    <property type="match status" value="1"/>
</dbReference>
<keyword evidence="6" id="KW-1133">Transmembrane helix</keyword>
<keyword evidence="6" id="KW-0812">Transmembrane</keyword>
<dbReference type="InterPro" id="IPR050482">
    <property type="entry name" value="Sensor_HK_TwoCompSys"/>
</dbReference>
<feature type="transmembrane region" description="Helical" evidence="6">
    <location>
        <begin position="352"/>
        <end position="369"/>
    </location>
</feature>
<gene>
    <name evidence="8" type="ORF">HHU12_12670</name>
</gene>
<organism evidence="8 9">
    <name type="scientific">Flammeovirga aprica JL-4</name>
    <dbReference type="NCBI Taxonomy" id="694437"/>
    <lineage>
        <taxon>Bacteria</taxon>
        <taxon>Pseudomonadati</taxon>
        <taxon>Bacteroidota</taxon>
        <taxon>Cytophagia</taxon>
        <taxon>Cytophagales</taxon>
        <taxon>Flammeovirgaceae</taxon>
        <taxon>Flammeovirga</taxon>
    </lineage>
</organism>
<keyword evidence="3" id="KW-0808">Transferase</keyword>
<dbReference type="InterPro" id="IPR036890">
    <property type="entry name" value="HATPase_C_sf"/>
</dbReference>
<dbReference type="Pfam" id="PF02518">
    <property type="entry name" value="HATPase_c"/>
    <property type="match status" value="1"/>
</dbReference>
<dbReference type="GO" id="GO:0004673">
    <property type="term" value="F:protein histidine kinase activity"/>
    <property type="evidence" value="ECO:0007669"/>
    <property type="project" value="UniProtKB-EC"/>
</dbReference>
<evidence type="ECO:0000313" key="9">
    <source>
        <dbReference type="Proteomes" id="UP000576082"/>
    </source>
</evidence>
<evidence type="ECO:0000256" key="2">
    <source>
        <dbReference type="ARBA" id="ARBA00012438"/>
    </source>
</evidence>
<dbReference type="Proteomes" id="UP000576082">
    <property type="component" value="Unassembled WGS sequence"/>
</dbReference>
<dbReference type="AlphaFoldDB" id="A0A7X9X9G3"/>
<accession>A0A7X9X9G3</accession>